<dbReference type="AlphaFoldDB" id="A0A6U4YMJ1"/>
<feature type="coiled-coil region" evidence="1">
    <location>
        <begin position="128"/>
        <end position="155"/>
    </location>
</feature>
<keyword evidence="1" id="KW-0175">Coiled coil</keyword>
<evidence type="ECO:0000313" key="2">
    <source>
        <dbReference type="EMBL" id="CAD8742619.1"/>
    </source>
</evidence>
<dbReference type="PANTHER" id="PTHR33664:SF1">
    <property type="entry name" value="DYNEIN AXONEMAL ASSEMBLY FACTOR 9"/>
    <property type="match status" value="1"/>
</dbReference>
<protein>
    <submittedName>
        <fullName evidence="2">Uncharacterized protein</fullName>
    </submittedName>
</protein>
<evidence type="ECO:0000256" key="1">
    <source>
        <dbReference type="SAM" id="Coils"/>
    </source>
</evidence>
<sequence>MELLHLTACLGLARTEGDKPELVVLKAKRGFVTVTAAPDASSQPSICASGRNVNTEAIVRALLSGRMAGAQATPLRTEKDLTAEERSNIKAQSVSEPLPDGFFFNGSNFVDFDGTVFQYHPEMDRLVAEYLEQSNQSLRAANQEAARKALEMDKELSGCIALAKQGRVGR</sequence>
<gene>
    <name evidence="2" type="ORF">HAND1043_LOCUS9113</name>
</gene>
<name>A0A6U4YMJ1_HEMAN</name>
<dbReference type="InterPro" id="IPR040342">
    <property type="entry name" value="DNAAF9"/>
</dbReference>
<proteinExistence type="predicted"/>
<reference evidence="2" key="1">
    <citation type="submission" date="2021-01" db="EMBL/GenBank/DDBJ databases">
        <authorList>
            <person name="Corre E."/>
            <person name="Pelletier E."/>
            <person name="Niang G."/>
            <person name="Scheremetjew M."/>
            <person name="Finn R."/>
            <person name="Kale V."/>
            <person name="Holt S."/>
            <person name="Cochrane G."/>
            <person name="Meng A."/>
            <person name="Brown T."/>
            <person name="Cohen L."/>
        </authorList>
    </citation>
    <scope>NUCLEOTIDE SEQUENCE</scope>
    <source>
        <strain evidence="2">CCMP441</strain>
    </source>
</reference>
<dbReference type="PANTHER" id="PTHR33664">
    <property type="entry name" value="RCG26366"/>
    <property type="match status" value="1"/>
</dbReference>
<accession>A0A6U4YMJ1</accession>
<organism evidence="2">
    <name type="scientific">Hemiselmis andersenii</name>
    <name type="common">Cryptophyte alga</name>
    <dbReference type="NCBI Taxonomy" id="464988"/>
    <lineage>
        <taxon>Eukaryota</taxon>
        <taxon>Cryptophyceae</taxon>
        <taxon>Cryptomonadales</taxon>
        <taxon>Hemiselmidaceae</taxon>
        <taxon>Hemiselmis</taxon>
    </lineage>
</organism>
<dbReference type="EMBL" id="HBFK01014896">
    <property type="protein sequence ID" value="CAD8742619.1"/>
    <property type="molecule type" value="Transcribed_RNA"/>
</dbReference>